<feature type="domain" description="HTH marR-type" evidence="2">
    <location>
        <begin position="1"/>
        <end position="136"/>
    </location>
</feature>
<evidence type="ECO:0000313" key="5">
    <source>
        <dbReference type="Proteomes" id="UP000318010"/>
    </source>
</evidence>
<comment type="caution">
    <text evidence="4">The sequence shown here is derived from an EMBL/GenBank/DDBJ whole genome shotgun (WGS) entry which is preliminary data.</text>
</comment>
<dbReference type="RefSeq" id="WP_146272405.1">
    <property type="nucleotide sequence ID" value="NZ_VOEI01000005.1"/>
</dbReference>
<dbReference type="InterPro" id="IPR036388">
    <property type="entry name" value="WH-like_DNA-bd_sf"/>
</dbReference>
<dbReference type="AlphaFoldDB" id="A0A563U0B7"/>
<dbReference type="GO" id="GO:0003700">
    <property type="term" value="F:DNA-binding transcription factor activity"/>
    <property type="evidence" value="ECO:0007669"/>
    <property type="project" value="InterPro"/>
</dbReference>
<organism evidence="4 5">
    <name type="scientific">Mucilaginibacter achroorhodeus</name>
    <dbReference type="NCBI Taxonomy" id="2599294"/>
    <lineage>
        <taxon>Bacteria</taxon>
        <taxon>Pseudomonadati</taxon>
        <taxon>Bacteroidota</taxon>
        <taxon>Sphingobacteriia</taxon>
        <taxon>Sphingobacteriales</taxon>
        <taxon>Sphingobacteriaceae</taxon>
        <taxon>Mucilaginibacter</taxon>
    </lineage>
</organism>
<dbReference type="PROSITE" id="PS51186">
    <property type="entry name" value="GNAT"/>
    <property type="match status" value="1"/>
</dbReference>
<feature type="domain" description="N-acetyltransferase" evidence="3">
    <location>
        <begin position="162"/>
        <end position="305"/>
    </location>
</feature>
<evidence type="ECO:0000259" key="3">
    <source>
        <dbReference type="PROSITE" id="PS51186"/>
    </source>
</evidence>
<keyword evidence="1" id="KW-0808">Transferase</keyword>
<dbReference type="SUPFAM" id="SSF46785">
    <property type="entry name" value="Winged helix' DNA-binding domain"/>
    <property type="match status" value="1"/>
</dbReference>
<evidence type="ECO:0000259" key="2">
    <source>
        <dbReference type="PROSITE" id="PS50995"/>
    </source>
</evidence>
<accession>A0A563U0B7</accession>
<dbReference type="InterPro" id="IPR036390">
    <property type="entry name" value="WH_DNA-bd_sf"/>
</dbReference>
<dbReference type="PANTHER" id="PTHR13947">
    <property type="entry name" value="GNAT FAMILY N-ACETYLTRANSFERASE"/>
    <property type="match status" value="1"/>
</dbReference>
<keyword evidence="5" id="KW-1185">Reference proteome</keyword>
<proteinExistence type="predicted"/>
<gene>
    <name evidence="4" type="ORF">FPZ42_14615</name>
</gene>
<dbReference type="Pfam" id="PF00583">
    <property type="entry name" value="Acetyltransf_1"/>
    <property type="match status" value="1"/>
</dbReference>
<dbReference type="PROSITE" id="PS50995">
    <property type="entry name" value="HTH_MARR_2"/>
    <property type="match status" value="1"/>
</dbReference>
<dbReference type="Proteomes" id="UP000318010">
    <property type="component" value="Unassembled WGS sequence"/>
</dbReference>
<evidence type="ECO:0000313" key="4">
    <source>
        <dbReference type="EMBL" id="TWR24983.1"/>
    </source>
</evidence>
<dbReference type="InterPro" id="IPR000182">
    <property type="entry name" value="GNAT_dom"/>
</dbReference>
<dbReference type="PANTHER" id="PTHR13947:SF37">
    <property type="entry name" value="LD18367P"/>
    <property type="match status" value="1"/>
</dbReference>
<name>A0A563U0B7_9SPHI</name>
<dbReference type="EMBL" id="VOEI01000005">
    <property type="protein sequence ID" value="TWR24983.1"/>
    <property type="molecule type" value="Genomic_DNA"/>
</dbReference>
<dbReference type="InterPro" id="IPR050769">
    <property type="entry name" value="NAT_camello-type"/>
</dbReference>
<evidence type="ECO:0000256" key="1">
    <source>
        <dbReference type="ARBA" id="ARBA00022679"/>
    </source>
</evidence>
<dbReference type="Gene3D" id="3.40.630.30">
    <property type="match status" value="1"/>
</dbReference>
<dbReference type="PRINTS" id="PR00598">
    <property type="entry name" value="HTHMARR"/>
</dbReference>
<dbReference type="InterPro" id="IPR000835">
    <property type="entry name" value="HTH_MarR-typ"/>
</dbReference>
<dbReference type="OrthoDB" id="5419426at2"/>
<dbReference type="Gene3D" id="1.10.10.10">
    <property type="entry name" value="Winged helix-like DNA-binding domain superfamily/Winged helix DNA-binding domain"/>
    <property type="match status" value="1"/>
</dbReference>
<dbReference type="SUPFAM" id="SSF55729">
    <property type="entry name" value="Acyl-CoA N-acyltransferases (Nat)"/>
    <property type="match status" value="1"/>
</dbReference>
<dbReference type="Pfam" id="PF12802">
    <property type="entry name" value="MarR_2"/>
    <property type="match status" value="1"/>
</dbReference>
<dbReference type="GO" id="GO:0008080">
    <property type="term" value="F:N-acetyltransferase activity"/>
    <property type="evidence" value="ECO:0007669"/>
    <property type="project" value="InterPro"/>
</dbReference>
<reference evidence="4 5" key="1">
    <citation type="submission" date="2019-07" db="EMBL/GenBank/DDBJ databases">
        <authorList>
            <person name="Kim J."/>
        </authorList>
    </citation>
    <scope>NUCLEOTIDE SEQUENCE [LARGE SCALE GENOMIC DNA]</scope>
    <source>
        <strain evidence="4 5">MJ1a</strain>
    </source>
</reference>
<dbReference type="SMART" id="SM00347">
    <property type="entry name" value="HTH_MARR"/>
    <property type="match status" value="1"/>
</dbReference>
<sequence>MKREIEQIRSFNRFYTNHLGLLNEHILNGPYSLAEARILFEIGLHQPVTAQQLTSLLGLDKGYLSKIIKMFTSDRVIVRTSSEEDSRVYEISLTSEGSKILSELQGKSDQQIADFLKRLSGDEVDMLVNSMKTVENLLSADYSNKILSHQVNYREGLKPGDVGYLIYLHGVLYARESGYSQEFEGYVVKTFYEFLEHYDTGKDKIWLATYNEQIIGCIAILAKPNNEAQLRWFLVHPVFRGTGVGKHLLSTALTYCRQQQFNNVYLLTTDVQQRAIAMYMKAGFMPSASVEQKQWGKTLHEERYDLDLSENKNKVA</sequence>
<dbReference type="InterPro" id="IPR016181">
    <property type="entry name" value="Acyl_CoA_acyltransferase"/>
</dbReference>
<dbReference type="CDD" id="cd04301">
    <property type="entry name" value="NAT_SF"/>
    <property type="match status" value="1"/>
</dbReference>
<protein>
    <submittedName>
        <fullName evidence="4">MarR family transcriptional regulator</fullName>
    </submittedName>
</protein>